<keyword evidence="5" id="KW-0862">Zinc</keyword>
<accession>A0A8S4AT77</accession>
<dbReference type="Gene3D" id="3.30.160.60">
    <property type="entry name" value="Classic Zinc Finger"/>
    <property type="match status" value="1"/>
</dbReference>
<name>A0A8S4AT77_9TELE</name>
<dbReference type="PROSITE" id="PS00028">
    <property type="entry name" value="ZINC_FINGER_C2H2_1"/>
    <property type="match status" value="3"/>
</dbReference>
<evidence type="ECO:0000256" key="8">
    <source>
        <dbReference type="SAM" id="Coils"/>
    </source>
</evidence>
<comment type="caution">
    <text evidence="11">The sequence shown here is derived from an EMBL/GenBank/DDBJ whole genome shotgun (WGS) entry which is preliminary data.</text>
</comment>
<evidence type="ECO:0000256" key="3">
    <source>
        <dbReference type="ARBA" id="ARBA00022737"/>
    </source>
</evidence>
<feature type="coiled-coil region" evidence="8">
    <location>
        <begin position="23"/>
        <end position="50"/>
    </location>
</feature>
<keyword evidence="12" id="KW-1185">Reference proteome</keyword>
<dbReference type="Proteomes" id="UP000677803">
    <property type="component" value="Unassembled WGS sequence"/>
</dbReference>
<evidence type="ECO:0000256" key="2">
    <source>
        <dbReference type="ARBA" id="ARBA00022723"/>
    </source>
</evidence>
<dbReference type="SMART" id="SM00355">
    <property type="entry name" value="ZnF_C2H2"/>
    <property type="match status" value="4"/>
</dbReference>
<keyword evidence="8" id="KW-0175">Coiled coil</keyword>
<evidence type="ECO:0000259" key="10">
    <source>
        <dbReference type="PROSITE" id="PS50157"/>
    </source>
</evidence>
<dbReference type="PROSITE" id="PS50157">
    <property type="entry name" value="ZINC_FINGER_C2H2_2"/>
    <property type="match status" value="2"/>
</dbReference>
<evidence type="ECO:0000256" key="5">
    <source>
        <dbReference type="ARBA" id="ARBA00022833"/>
    </source>
</evidence>
<proteinExistence type="predicted"/>
<reference evidence="11" key="1">
    <citation type="submission" date="2021-05" db="EMBL/GenBank/DDBJ databases">
        <authorList>
            <person name="Tigano A."/>
        </authorList>
    </citation>
    <scope>NUCLEOTIDE SEQUENCE</scope>
</reference>
<evidence type="ECO:0000256" key="4">
    <source>
        <dbReference type="ARBA" id="ARBA00022771"/>
    </source>
</evidence>
<feature type="domain" description="C2H2-type" evidence="10">
    <location>
        <begin position="429"/>
        <end position="451"/>
    </location>
</feature>
<protein>
    <submittedName>
        <fullName evidence="11">(Atlantic silverside) hypothetical protein</fullName>
    </submittedName>
</protein>
<evidence type="ECO:0000256" key="1">
    <source>
        <dbReference type="ARBA" id="ARBA00004123"/>
    </source>
</evidence>
<evidence type="ECO:0000256" key="7">
    <source>
        <dbReference type="PROSITE-ProRule" id="PRU00042"/>
    </source>
</evidence>
<evidence type="ECO:0000256" key="9">
    <source>
        <dbReference type="SAM" id="MobiDB-lite"/>
    </source>
</evidence>
<dbReference type="EMBL" id="CAJRST010005557">
    <property type="protein sequence ID" value="CAG5891249.1"/>
    <property type="molecule type" value="Genomic_DNA"/>
</dbReference>
<sequence length="462" mass="51554">MGQIEELRMLVSARLNAVTSEIFEVVSKIVANYEEQASRLKEENERHRSLLDIILKTKPANTKAVHASKTVSAVTDGPPSFAVDSKMKSTASGTIFTSSIGSQTVFTTREDFEKYVSRSACPFCLKTVEASESHLIKRHYLSAIHFIQGGTKKFVIPCMCKDKIQNRSHWHCPYCRKIIYRRCNFEAHLSKQHSFTIVQQSQDAETHQLPASVLEVQVPIIPEHWCYQNLGSAEQQEVKVEVQRGIYGQDQHAQQILIQNCNSETQEQSQVQDSALDIKNITLGHCVQETAEICPAGRLLPEASDPTGENQIPAGKGATTEAVNSASSEGSETDQNPGSGLNCKRHVERTQSSFNLDRKKAVARLSASQNPTGSHLCRACGKSFHYMYTLNTHVLTHAWDKAGICGICGKHLGKRESLLHHVQKHNKRNRCRTCGKEFSSVSRLKRHKKFHLPKGLNVMSPA</sequence>
<dbReference type="GO" id="GO:0010468">
    <property type="term" value="P:regulation of gene expression"/>
    <property type="evidence" value="ECO:0007669"/>
    <property type="project" value="TreeGrafter"/>
</dbReference>
<evidence type="ECO:0000313" key="12">
    <source>
        <dbReference type="Proteomes" id="UP000677803"/>
    </source>
</evidence>
<keyword evidence="2" id="KW-0479">Metal-binding</keyword>
<evidence type="ECO:0000256" key="6">
    <source>
        <dbReference type="ARBA" id="ARBA00023242"/>
    </source>
</evidence>
<evidence type="ECO:0000313" key="11">
    <source>
        <dbReference type="EMBL" id="CAG5891249.1"/>
    </source>
</evidence>
<dbReference type="InterPro" id="IPR050331">
    <property type="entry name" value="Zinc_finger"/>
</dbReference>
<dbReference type="OrthoDB" id="8939517at2759"/>
<dbReference type="SUPFAM" id="SSF57667">
    <property type="entry name" value="beta-beta-alpha zinc fingers"/>
    <property type="match status" value="2"/>
</dbReference>
<feature type="domain" description="C2H2-type" evidence="10">
    <location>
        <begin position="375"/>
        <end position="402"/>
    </location>
</feature>
<dbReference type="PANTHER" id="PTHR16515">
    <property type="entry name" value="PR DOMAIN ZINC FINGER PROTEIN"/>
    <property type="match status" value="1"/>
</dbReference>
<feature type="region of interest" description="Disordered" evidence="9">
    <location>
        <begin position="300"/>
        <end position="343"/>
    </location>
</feature>
<dbReference type="InterPro" id="IPR013087">
    <property type="entry name" value="Znf_C2H2_type"/>
</dbReference>
<keyword evidence="4 7" id="KW-0863">Zinc-finger</keyword>
<keyword evidence="3" id="KW-0677">Repeat</keyword>
<dbReference type="GO" id="GO:0005634">
    <property type="term" value="C:nucleus"/>
    <property type="evidence" value="ECO:0007669"/>
    <property type="project" value="UniProtKB-SubCell"/>
</dbReference>
<dbReference type="PANTHER" id="PTHR16515:SF49">
    <property type="entry name" value="GASTRULA ZINC FINGER PROTEIN XLCGF49.1-LIKE-RELATED"/>
    <property type="match status" value="1"/>
</dbReference>
<dbReference type="InterPro" id="IPR036236">
    <property type="entry name" value="Znf_C2H2_sf"/>
</dbReference>
<feature type="compositionally biased region" description="Polar residues" evidence="9">
    <location>
        <begin position="321"/>
        <end position="339"/>
    </location>
</feature>
<comment type="subcellular location">
    <subcellularLocation>
        <location evidence="1">Nucleus</location>
    </subcellularLocation>
</comment>
<keyword evidence="6" id="KW-0539">Nucleus</keyword>
<dbReference type="AlphaFoldDB" id="A0A8S4AT77"/>
<organism evidence="11 12">
    <name type="scientific">Menidia menidia</name>
    <name type="common">Atlantic silverside</name>
    <dbReference type="NCBI Taxonomy" id="238744"/>
    <lineage>
        <taxon>Eukaryota</taxon>
        <taxon>Metazoa</taxon>
        <taxon>Chordata</taxon>
        <taxon>Craniata</taxon>
        <taxon>Vertebrata</taxon>
        <taxon>Euteleostomi</taxon>
        <taxon>Actinopterygii</taxon>
        <taxon>Neopterygii</taxon>
        <taxon>Teleostei</taxon>
        <taxon>Neoteleostei</taxon>
        <taxon>Acanthomorphata</taxon>
        <taxon>Ovalentaria</taxon>
        <taxon>Atherinomorphae</taxon>
        <taxon>Atheriniformes</taxon>
        <taxon>Atherinopsidae</taxon>
        <taxon>Menidiinae</taxon>
        <taxon>Menidia</taxon>
    </lineage>
</organism>
<dbReference type="GO" id="GO:0008270">
    <property type="term" value="F:zinc ion binding"/>
    <property type="evidence" value="ECO:0007669"/>
    <property type="project" value="UniProtKB-KW"/>
</dbReference>
<gene>
    <name evidence="11" type="ORF">MMEN_LOCUS6330</name>
</gene>